<dbReference type="EMBL" id="JBHSPC010000137">
    <property type="protein sequence ID" value="MFC5674950.1"/>
    <property type="molecule type" value="Genomic_DNA"/>
</dbReference>
<gene>
    <name evidence="2" type="ORF">ACFP2V_34310</name>
</gene>
<feature type="domain" description="Transposase IS701-like DDE" evidence="1">
    <location>
        <begin position="23"/>
        <end position="115"/>
    </location>
</feature>
<accession>A0ABW0Y334</accession>
<comment type="caution">
    <text evidence="2">The sequence shown here is derived from an EMBL/GenBank/DDBJ whole genome shotgun (WGS) entry which is preliminary data.</text>
</comment>
<evidence type="ECO:0000313" key="3">
    <source>
        <dbReference type="Proteomes" id="UP001596183"/>
    </source>
</evidence>
<protein>
    <submittedName>
        <fullName evidence="2">Transposase</fullName>
    </submittedName>
</protein>
<organism evidence="2 3">
    <name type="scientific">Streptomyces incanus</name>
    <dbReference type="NCBI Taxonomy" id="887453"/>
    <lineage>
        <taxon>Bacteria</taxon>
        <taxon>Bacillati</taxon>
        <taxon>Actinomycetota</taxon>
        <taxon>Actinomycetes</taxon>
        <taxon>Kitasatosporales</taxon>
        <taxon>Streptomycetaceae</taxon>
        <taxon>Streptomyces</taxon>
    </lineage>
</organism>
<dbReference type="InterPro" id="IPR038721">
    <property type="entry name" value="IS701-like_DDE_dom"/>
</dbReference>
<sequence length="131" mass="14533">MAAEQIAGWDAELTALKGSLGRLFNRPEPRVVFAQYVEGLLAELPKKNGWTLSERAGHVTPDRMQWLLNGSVWDADLLRDAVRDYVVQDLGDRDASLVIDDTQAQKKSTKPVGVVFQHGCGFLSGKILIKR</sequence>
<evidence type="ECO:0000259" key="1">
    <source>
        <dbReference type="Pfam" id="PF13546"/>
    </source>
</evidence>
<name>A0ABW0Y334_9ACTN</name>
<dbReference type="Pfam" id="PF13546">
    <property type="entry name" value="DDE_5"/>
    <property type="match status" value="1"/>
</dbReference>
<reference evidence="3" key="1">
    <citation type="journal article" date="2019" name="Int. J. Syst. Evol. Microbiol.">
        <title>The Global Catalogue of Microorganisms (GCM) 10K type strain sequencing project: providing services to taxonomists for standard genome sequencing and annotation.</title>
        <authorList>
            <consortium name="The Broad Institute Genomics Platform"/>
            <consortium name="The Broad Institute Genome Sequencing Center for Infectious Disease"/>
            <person name="Wu L."/>
            <person name="Ma J."/>
        </authorList>
    </citation>
    <scope>NUCLEOTIDE SEQUENCE [LARGE SCALE GENOMIC DNA]</scope>
    <source>
        <strain evidence="3">JCM 13852</strain>
    </source>
</reference>
<dbReference type="RefSeq" id="WP_381219231.1">
    <property type="nucleotide sequence ID" value="NZ_JBHSPC010000137.1"/>
</dbReference>
<keyword evidence="3" id="KW-1185">Reference proteome</keyword>
<proteinExistence type="predicted"/>
<dbReference type="Proteomes" id="UP001596183">
    <property type="component" value="Unassembled WGS sequence"/>
</dbReference>
<evidence type="ECO:0000313" key="2">
    <source>
        <dbReference type="EMBL" id="MFC5674950.1"/>
    </source>
</evidence>